<gene>
    <name evidence="1" type="ORF">EGW08_010975</name>
</gene>
<dbReference type="Proteomes" id="UP000271974">
    <property type="component" value="Unassembled WGS sequence"/>
</dbReference>
<keyword evidence="2" id="KW-1185">Reference proteome</keyword>
<proteinExistence type="predicted"/>
<accession>A0A3S1A2V0</accession>
<organism evidence="1 2">
    <name type="scientific">Elysia chlorotica</name>
    <name type="common">Eastern emerald elysia</name>
    <name type="synonym">Sea slug</name>
    <dbReference type="NCBI Taxonomy" id="188477"/>
    <lineage>
        <taxon>Eukaryota</taxon>
        <taxon>Metazoa</taxon>
        <taxon>Spiralia</taxon>
        <taxon>Lophotrochozoa</taxon>
        <taxon>Mollusca</taxon>
        <taxon>Gastropoda</taxon>
        <taxon>Heterobranchia</taxon>
        <taxon>Euthyneura</taxon>
        <taxon>Panpulmonata</taxon>
        <taxon>Sacoglossa</taxon>
        <taxon>Placobranchoidea</taxon>
        <taxon>Plakobranchidae</taxon>
        <taxon>Elysia</taxon>
    </lineage>
</organism>
<reference evidence="1 2" key="1">
    <citation type="submission" date="2019-01" db="EMBL/GenBank/DDBJ databases">
        <title>A draft genome assembly of the solar-powered sea slug Elysia chlorotica.</title>
        <authorList>
            <person name="Cai H."/>
            <person name="Li Q."/>
            <person name="Fang X."/>
            <person name="Li J."/>
            <person name="Curtis N.E."/>
            <person name="Altenburger A."/>
            <person name="Shibata T."/>
            <person name="Feng M."/>
            <person name="Maeda T."/>
            <person name="Schwartz J.A."/>
            <person name="Shigenobu S."/>
            <person name="Lundholm N."/>
            <person name="Nishiyama T."/>
            <person name="Yang H."/>
            <person name="Hasebe M."/>
            <person name="Li S."/>
            <person name="Pierce S.K."/>
            <person name="Wang J."/>
        </authorList>
    </citation>
    <scope>NUCLEOTIDE SEQUENCE [LARGE SCALE GENOMIC DNA]</scope>
    <source>
        <strain evidence="1">EC2010</strain>
        <tissue evidence="1">Whole organism of an adult</tissue>
    </source>
</reference>
<evidence type="ECO:0000313" key="1">
    <source>
        <dbReference type="EMBL" id="RUS81271.1"/>
    </source>
</evidence>
<dbReference type="AlphaFoldDB" id="A0A3S1A2V0"/>
<evidence type="ECO:0000313" key="2">
    <source>
        <dbReference type="Proteomes" id="UP000271974"/>
    </source>
</evidence>
<name>A0A3S1A2V0_ELYCH</name>
<feature type="non-terminal residue" evidence="1">
    <location>
        <position position="334"/>
    </location>
</feature>
<comment type="caution">
    <text evidence="1">The sequence shown here is derived from an EMBL/GenBank/DDBJ whole genome shotgun (WGS) entry which is preliminary data.</text>
</comment>
<protein>
    <submittedName>
        <fullName evidence="1">Uncharacterized protein</fullName>
    </submittedName>
</protein>
<sequence length="334" mass="38524">MGSRWYLRPFNFSGVNLKCGVVDWKFCQRLWQSLTNFTCECRRRSVVGSTIHYAFYWYFPRVPATYHDKSFSASLDGEASVTAFMEVVKFQSMPPPNAIYCKNTRTVLTWMFVPSSKLLQDLFQIVFVEWFNKIHTNPPRSQIIARVKYDTSKMLLVAVYGSYKSKVEVTGDMDQGNFSLAIHEALQYQKSTIEVVVTFNKTRYNQIKKLLQSQNAIQTLPTVRTQKTTTTRLTILPKAPATTKMKANRTTTALMAPSTTYTPELDNGEEIENWRELSSEIEIVMIEPPYSRMRTVLEIRKTFSLTYLLLCQVDQIFMGSPPVNLTVSVRQKLE</sequence>
<dbReference type="EMBL" id="RQTK01000347">
    <property type="protein sequence ID" value="RUS81271.1"/>
    <property type="molecule type" value="Genomic_DNA"/>
</dbReference>